<reference evidence="7" key="1">
    <citation type="submission" date="2019-06" db="EMBL/GenBank/DDBJ databases">
        <authorList>
            <person name="Zheng W."/>
        </authorList>
    </citation>
    <scope>NUCLEOTIDE SEQUENCE</scope>
    <source>
        <strain evidence="7">QDHG01</strain>
    </source>
</reference>
<sequence length="420" mass="47033">MRSLFSSLLLTAVLTQEQHHHAHHYDHHPSDQSSNGQYKVVTYFPEWAIYDQKFFVKDLPAKQLTHINYAFTKVSSSGEIQLSDPWAAMQMPMEGGVKGNLGALILLKQQNPGLKTLVSVGGWSDSDRFSDVALNDQTRQKFARSAVAFVNEHQMDGIDIDWEYPVGGGMEKNHHRPEDGGNYVLLLKELRAQLNALGQQKGKQYLLTVASPAGDDNFKTFKLGEMAKYLDWFNLMTYDYHGDWESQTNHQAALYANPEDPSSQKNRYFIDYTVSHYISAGVPSQKIVLGTPLYCRGWKGVKNANNGLYQHASGPASGTWDSGQFDYSDLLKRTKNQPDQYKVHWDSAAQVPYVYAPGVEGGMFATFENPQSITNKVNYIKGRKLGGMMFWDASNDVRNGNSGDSLTGTAFRALNTAAME</sequence>
<dbReference type="PANTHER" id="PTHR11177">
    <property type="entry name" value="CHITINASE"/>
    <property type="match status" value="1"/>
</dbReference>
<dbReference type="CDD" id="cd06548">
    <property type="entry name" value="GH18_chitinase"/>
    <property type="match status" value="1"/>
</dbReference>
<dbReference type="InterPro" id="IPR017853">
    <property type="entry name" value="GH"/>
</dbReference>
<evidence type="ECO:0000256" key="1">
    <source>
        <dbReference type="ARBA" id="ARBA00022801"/>
    </source>
</evidence>
<dbReference type="EMBL" id="RRYP01010494">
    <property type="protein sequence ID" value="TNV78344.1"/>
    <property type="molecule type" value="Genomic_DNA"/>
</dbReference>
<dbReference type="InterPro" id="IPR001223">
    <property type="entry name" value="Glyco_hydro18_cat"/>
</dbReference>
<keyword evidence="5" id="KW-0732">Signal</keyword>
<gene>
    <name evidence="7" type="ORF">FGO68_gene4091</name>
</gene>
<dbReference type="OrthoDB" id="421877at2759"/>
<dbReference type="InterPro" id="IPR011583">
    <property type="entry name" value="Chitinase_II/V-like_cat"/>
</dbReference>
<dbReference type="Gene3D" id="3.10.50.10">
    <property type="match status" value="1"/>
</dbReference>
<comment type="similarity">
    <text evidence="4">Belongs to the glycosyl hydrolase 18 family.</text>
</comment>
<dbReference type="PANTHER" id="PTHR11177:SF317">
    <property type="entry name" value="CHITINASE 12-RELATED"/>
    <property type="match status" value="1"/>
</dbReference>
<dbReference type="GO" id="GO:0008061">
    <property type="term" value="F:chitin binding"/>
    <property type="evidence" value="ECO:0007669"/>
    <property type="project" value="InterPro"/>
</dbReference>
<evidence type="ECO:0000256" key="3">
    <source>
        <dbReference type="RuleBase" id="RU000489"/>
    </source>
</evidence>
<dbReference type="SUPFAM" id="SSF54556">
    <property type="entry name" value="Chitinase insertion domain"/>
    <property type="match status" value="1"/>
</dbReference>
<protein>
    <recommendedName>
        <fullName evidence="6">GH18 domain-containing protein</fullName>
    </recommendedName>
</protein>
<keyword evidence="2 3" id="KW-0326">Glycosidase</keyword>
<accession>A0A8J8NP69</accession>
<feature type="signal peptide" evidence="5">
    <location>
        <begin position="1"/>
        <end position="15"/>
    </location>
</feature>
<evidence type="ECO:0000313" key="7">
    <source>
        <dbReference type="EMBL" id="TNV78344.1"/>
    </source>
</evidence>
<dbReference type="InterPro" id="IPR029070">
    <property type="entry name" value="Chitinase_insertion_sf"/>
</dbReference>
<dbReference type="GO" id="GO:0005975">
    <property type="term" value="P:carbohydrate metabolic process"/>
    <property type="evidence" value="ECO:0007669"/>
    <property type="project" value="InterPro"/>
</dbReference>
<evidence type="ECO:0000259" key="6">
    <source>
        <dbReference type="PROSITE" id="PS51910"/>
    </source>
</evidence>
<dbReference type="PROSITE" id="PS51910">
    <property type="entry name" value="GH18_2"/>
    <property type="match status" value="1"/>
</dbReference>
<name>A0A8J8NP69_HALGN</name>
<dbReference type="InterPro" id="IPR050314">
    <property type="entry name" value="Glycosyl_Hydrlase_18"/>
</dbReference>
<feature type="chain" id="PRO_5035293898" description="GH18 domain-containing protein" evidence="5">
    <location>
        <begin position="16"/>
        <end position="420"/>
    </location>
</feature>
<dbReference type="Proteomes" id="UP000785679">
    <property type="component" value="Unassembled WGS sequence"/>
</dbReference>
<evidence type="ECO:0000256" key="5">
    <source>
        <dbReference type="SAM" id="SignalP"/>
    </source>
</evidence>
<comment type="caution">
    <text evidence="7">The sequence shown here is derived from an EMBL/GenBank/DDBJ whole genome shotgun (WGS) entry which is preliminary data.</text>
</comment>
<proteinExistence type="inferred from homology"/>
<feature type="domain" description="GH18" evidence="6">
    <location>
        <begin position="38"/>
        <end position="417"/>
    </location>
</feature>
<evidence type="ECO:0000313" key="8">
    <source>
        <dbReference type="Proteomes" id="UP000785679"/>
    </source>
</evidence>
<dbReference type="Gene3D" id="3.20.20.80">
    <property type="entry name" value="Glycosidases"/>
    <property type="match status" value="1"/>
</dbReference>
<dbReference type="SUPFAM" id="SSF51445">
    <property type="entry name" value="(Trans)glycosidases"/>
    <property type="match status" value="1"/>
</dbReference>
<dbReference type="GO" id="GO:0004553">
    <property type="term" value="F:hydrolase activity, hydrolyzing O-glycosyl compounds"/>
    <property type="evidence" value="ECO:0007669"/>
    <property type="project" value="InterPro"/>
</dbReference>
<organism evidence="7 8">
    <name type="scientific">Halteria grandinella</name>
    <dbReference type="NCBI Taxonomy" id="5974"/>
    <lineage>
        <taxon>Eukaryota</taxon>
        <taxon>Sar</taxon>
        <taxon>Alveolata</taxon>
        <taxon>Ciliophora</taxon>
        <taxon>Intramacronucleata</taxon>
        <taxon>Spirotrichea</taxon>
        <taxon>Stichotrichia</taxon>
        <taxon>Sporadotrichida</taxon>
        <taxon>Halteriidae</taxon>
        <taxon>Halteria</taxon>
    </lineage>
</organism>
<evidence type="ECO:0000256" key="2">
    <source>
        <dbReference type="ARBA" id="ARBA00023295"/>
    </source>
</evidence>
<dbReference type="InterPro" id="IPR001579">
    <property type="entry name" value="Glyco_hydro_18_chit_AS"/>
</dbReference>
<dbReference type="SMART" id="SM00636">
    <property type="entry name" value="Glyco_18"/>
    <property type="match status" value="1"/>
</dbReference>
<keyword evidence="8" id="KW-1185">Reference proteome</keyword>
<dbReference type="Pfam" id="PF00704">
    <property type="entry name" value="Glyco_hydro_18"/>
    <property type="match status" value="1"/>
</dbReference>
<dbReference type="AlphaFoldDB" id="A0A8J8NP69"/>
<evidence type="ECO:0000256" key="4">
    <source>
        <dbReference type="RuleBase" id="RU004453"/>
    </source>
</evidence>
<keyword evidence="1 3" id="KW-0378">Hydrolase</keyword>
<dbReference type="PROSITE" id="PS01095">
    <property type="entry name" value="GH18_1"/>
    <property type="match status" value="1"/>
</dbReference>